<protein>
    <submittedName>
        <fullName evidence="1">Uncharacterized protein</fullName>
    </submittedName>
</protein>
<reference evidence="1" key="1">
    <citation type="journal article" date="2021" name="Proc. Natl. Acad. Sci. U.S.A.">
        <title>A Catalog of Tens of Thousands of Viruses from Human Metagenomes Reveals Hidden Associations with Chronic Diseases.</title>
        <authorList>
            <person name="Tisza M.J."/>
            <person name="Buck C.B."/>
        </authorList>
    </citation>
    <scope>NUCLEOTIDE SEQUENCE</scope>
    <source>
        <strain evidence="1">Ct43U4</strain>
    </source>
</reference>
<accession>A0A8S5N125</accession>
<organism evidence="1">
    <name type="scientific">Siphoviridae sp. ct43U4</name>
    <dbReference type="NCBI Taxonomy" id="2826285"/>
    <lineage>
        <taxon>Viruses</taxon>
        <taxon>Duplodnaviria</taxon>
        <taxon>Heunggongvirae</taxon>
        <taxon>Uroviricota</taxon>
        <taxon>Caudoviricetes</taxon>
    </lineage>
</organism>
<evidence type="ECO:0000313" key="1">
    <source>
        <dbReference type="EMBL" id="DAD87835.1"/>
    </source>
</evidence>
<dbReference type="EMBL" id="BK015029">
    <property type="protein sequence ID" value="DAD87835.1"/>
    <property type="molecule type" value="Genomic_DNA"/>
</dbReference>
<name>A0A8S5N125_9CAUD</name>
<sequence length="50" mass="5926">MIPHCSILPLANKKIHTSHHKKYGLAHFEVLSPRTLIYYFYKISQVLFIK</sequence>
<proteinExistence type="predicted"/>